<protein>
    <submittedName>
        <fullName evidence="1">Uncharacterized protein</fullName>
    </submittedName>
</protein>
<dbReference type="PANTHER" id="PTHR31855">
    <property type="entry name" value="GUANINE NUCLEOTIDE EXCHANGE C9ORF72"/>
    <property type="match status" value="1"/>
</dbReference>
<proteinExistence type="predicted"/>
<dbReference type="AlphaFoldDB" id="A0ABD2IWW7"/>
<evidence type="ECO:0000313" key="1">
    <source>
        <dbReference type="EMBL" id="KAL3082135.1"/>
    </source>
</evidence>
<accession>A0ABD2IWW7</accession>
<name>A0ABD2IWW7_9BILA</name>
<comment type="caution">
    <text evidence="1">The sequence shown here is derived from an EMBL/GenBank/DDBJ whole genome shotgun (WGS) entry which is preliminary data.</text>
</comment>
<organism evidence="1 2">
    <name type="scientific">Heterodera trifolii</name>
    <dbReference type="NCBI Taxonomy" id="157864"/>
    <lineage>
        <taxon>Eukaryota</taxon>
        <taxon>Metazoa</taxon>
        <taxon>Ecdysozoa</taxon>
        <taxon>Nematoda</taxon>
        <taxon>Chromadorea</taxon>
        <taxon>Rhabditida</taxon>
        <taxon>Tylenchina</taxon>
        <taxon>Tylenchomorpha</taxon>
        <taxon>Tylenchoidea</taxon>
        <taxon>Heteroderidae</taxon>
        <taxon>Heteroderinae</taxon>
        <taxon>Heterodera</taxon>
    </lineage>
</organism>
<dbReference type="InterPro" id="IPR027819">
    <property type="entry name" value="C9orf72"/>
</dbReference>
<dbReference type="Proteomes" id="UP001620626">
    <property type="component" value="Unassembled WGS sequence"/>
</dbReference>
<sequence length="854" mass="94101">MEADLFQDILSALQQQKKRIRLPLANPCPIQKIVWSSFDYLRGPELEFVWEADFLPAPTAEEGADGTQQQNYGQKSYCCTNGGTDGTTNAILEDAETVADVSCTNSSTDSSFSKNTGASGTSTAQYEEIDEFYNNELLQLSGDIFHNGGQFLVSSSTSEQCAGRPSQQRLTDELSSLNLSCQTDDTLRAVPSASRVTDNANGTAYNSQNADEDGEVVAVTTETDFAIITTTNNHNNAPSSSSCADAMVTSCVDSGIGGTVSIESNLSTYTKPEHREVASEPDEILTAKFLTDEVLFSADDQRCSIKMRSSSASRGDVFGYHIPEAEEVIEFSQVYADSSSGELGDGHSPNRNSDQQLLNAAEIHAFDSTTAAQHAQNVVGCCSSSMFSSFNAGAVAAKNDGGGPSKMGHERLAQFYREAEQFAAEFAPSDPSNGADGLSDEAFVAKHVLAEQIGSIQFSSNPVLHKFCLVPSRHFCVGSYIFATRRAEQSRAVTNTLCAFSSVFAEMFSDAIARFKAASLVESVEDLVCRCTREFMPIFLLFGALERWPFVSSCEQTHLRIQHSHLWALNRTPHSDFLARCITACLMCRGRCAVVGGKPQEVAQLMHTLVAFMEPSDRLLCLRPYKMPYSPFLRLQAIKRPELVRFVEKVCTAHWSSALLDIDRRTVSFTGLYHCKHRPQKVRSQQHQIGQILSEAADAGAEVPWHLLDEFERWERTEDNNNSVAGDILNSPNVQADPSVKELLDLFHLMPLNRPARISFVDHFHLRLENRAKALIAYVRDLSAPSPNDKRSALSSKWHLITVRRNLNLLSDATFGIVLARAESLEPEFAEFIAQKTDSGKKLSNNEQNVWPRL</sequence>
<evidence type="ECO:0000313" key="2">
    <source>
        <dbReference type="Proteomes" id="UP001620626"/>
    </source>
</evidence>
<keyword evidence="2" id="KW-1185">Reference proteome</keyword>
<gene>
    <name evidence="1" type="ORF">niasHT_037025</name>
</gene>
<reference evidence="1 2" key="1">
    <citation type="submission" date="2024-10" db="EMBL/GenBank/DDBJ databases">
        <authorList>
            <person name="Kim D."/>
        </authorList>
    </citation>
    <scope>NUCLEOTIDE SEQUENCE [LARGE SCALE GENOMIC DNA]</scope>
    <source>
        <strain evidence="1">BH-2024</strain>
    </source>
</reference>
<dbReference type="PANTHER" id="PTHR31855:SF2">
    <property type="entry name" value="GUANINE NUCLEOTIDE EXCHANGE FACTOR C9ORF72"/>
    <property type="match status" value="1"/>
</dbReference>
<dbReference type="EMBL" id="JBICBT010001120">
    <property type="protein sequence ID" value="KAL3082135.1"/>
    <property type="molecule type" value="Genomic_DNA"/>
</dbReference>
<dbReference type="PROSITE" id="PS51835">
    <property type="entry name" value="DENN_C9ORF72"/>
    <property type="match status" value="1"/>
</dbReference>
<dbReference type="Pfam" id="PF15019">
    <property type="entry name" value="C9orf72-like"/>
    <property type="match status" value="1"/>
</dbReference>